<reference evidence="1" key="2">
    <citation type="submission" date="2021-05" db="EMBL/GenBank/DDBJ databases">
        <authorList>
            <person name="Pain A."/>
        </authorList>
    </citation>
    <scope>NUCLEOTIDE SEQUENCE</scope>
    <source>
        <strain evidence="1">1802A</strain>
    </source>
</reference>
<dbReference type="Proteomes" id="UP001195914">
    <property type="component" value="Unassembled WGS sequence"/>
</dbReference>
<evidence type="ECO:0000313" key="1">
    <source>
        <dbReference type="EMBL" id="KAK1933336.1"/>
    </source>
</evidence>
<name>A0AAD9LEI8_BABDI</name>
<dbReference type="AlphaFoldDB" id="A0AAD9LEI8"/>
<organism evidence="1 2">
    <name type="scientific">Babesia divergens</name>
    <dbReference type="NCBI Taxonomy" id="32595"/>
    <lineage>
        <taxon>Eukaryota</taxon>
        <taxon>Sar</taxon>
        <taxon>Alveolata</taxon>
        <taxon>Apicomplexa</taxon>
        <taxon>Aconoidasida</taxon>
        <taxon>Piroplasmida</taxon>
        <taxon>Babesiidae</taxon>
        <taxon>Babesia</taxon>
    </lineage>
</organism>
<reference evidence="1" key="1">
    <citation type="journal article" date="2014" name="Nucleic Acids Res.">
        <title>The evolutionary dynamics of variant antigen genes in Babesia reveal a history of genomic innovation underlying host-parasite interaction.</title>
        <authorList>
            <person name="Jackson A.P."/>
            <person name="Otto T.D."/>
            <person name="Darby A."/>
            <person name="Ramaprasad A."/>
            <person name="Xia D."/>
            <person name="Echaide I.E."/>
            <person name="Farber M."/>
            <person name="Gahlot S."/>
            <person name="Gamble J."/>
            <person name="Gupta D."/>
            <person name="Gupta Y."/>
            <person name="Jackson L."/>
            <person name="Malandrin L."/>
            <person name="Malas T.B."/>
            <person name="Moussa E."/>
            <person name="Nair M."/>
            <person name="Reid A.J."/>
            <person name="Sanders M."/>
            <person name="Sharma J."/>
            <person name="Tracey A."/>
            <person name="Quail M.A."/>
            <person name="Weir W."/>
            <person name="Wastling J.M."/>
            <person name="Hall N."/>
            <person name="Willadsen P."/>
            <person name="Lingelbach K."/>
            <person name="Shiels B."/>
            <person name="Tait A."/>
            <person name="Berriman M."/>
            <person name="Allred D.R."/>
            <person name="Pain A."/>
        </authorList>
    </citation>
    <scope>NUCLEOTIDE SEQUENCE</scope>
    <source>
        <strain evidence="1">1802A</strain>
    </source>
</reference>
<dbReference type="EMBL" id="JAHBMH010000073">
    <property type="protein sequence ID" value="KAK1933336.1"/>
    <property type="molecule type" value="Genomic_DNA"/>
</dbReference>
<gene>
    <name evidence="1" type="ORF">X943_003186</name>
</gene>
<sequence length="396" mass="44479">MLKIAPRQLLGVLTRQSRFVPSAFLHFHSVPSHVFYRLVVLSRPTCEFLVLLHISYLPEAELMQIIFNLEQERETYLEAVAVLHEQLRESQEHYQQLADSHLQITRNLETEVSEGWKEAERWEAKYNCINDAVRQIGLNLCELQKQMVVQPRMVSSPLPAKPTFRVRSLSSDACTVVTKGDLEHDYHGEFNTAYRSIDFQPLKGVQVTPGSVAEAIRRINAIHKGNSALKQVESSRDVTPRTLPTFRSLGKEINGVLPHNVIDELRERTFSRDIMSEADVNASVIPPQVNTSRVPMNCLNGGNSSRDGRAMGGHATEDSNGCPCLSSRGALCSRCEVNNTTVETFWLTEPSPSNHGGWIYLRSPRLIGGPYDSITEEDSKSDISKSISLVFDTICF</sequence>
<accession>A0AAD9LEI8</accession>
<keyword evidence="2" id="KW-1185">Reference proteome</keyword>
<comment type="caution">
    <text evidence="1">The sequence shown here is derived from an EMBL/GenBank/DDBJ whole genome shotgun (WGS) entry which is preliminary data.</text>
</comment>
<evidence type="ECO:0000313" key="2">
    <source>
        <dbReference type="Proteomes" id="UP001195914"/>
    </source>
</evidence>
<protein>
    <submittedName>
        <fullName evidence="1">Uncharacterized protein</fullName>
    </submittedName>
</protein>
<proteinExistence type="predicted"/>